<dbReference type="EMBL" id="AOIB01000028">
    <property type="protein sequence ID" value="ELY56183.1"/>
    <property type="molecule type" value="Genomic_DNA"/>
</dbReference>
<gene>
    <name evidence="2" type="ORF">C491_14587</name>
</gene>
<dbReference type="Proteomes" id="UP000011688">
    <property type="component" value="Unassembled WGS sequence"/>
</dbReference>
<keyword evidence="1" id="KW-0472">Membrane</keyword>
<feature type="transmembrane region" description="Helical" evidence="1">
    <location>
        <begin position="121"/>
        <end position="142"/>
    </location>
</feature>
<feature type="transmembrane region" description="Helical" evidence="1">
    <location>
        <begin position="201"/>
        <end position="220"/>
    </location>
</feature>
<reference evidence="2 3" key="1">
    <citation type="journal article" date="2014" name="PLoS Genet.">
        <title>Phylogenetically driven sequencing of extremely halophilic archaea reveals strategies for static and dynamic osmo-response.</title>
        <authorList>
            <person name="Becker E.A."/>
            <person name="Seitzer P.M."/>
            <person name="Tritt A."/>
            <person name="Larsen D."/>
            <person name="Krusor M."/>
            <person name="Yao A.I."/>
            <person name="Wu D."/>
            <person name="Madern D."/>
            <person name="Eisen J.A."/>
            <person name="Darling A.E."/>
            <person name="Facciotti M.T."/>
        </authorList>
    </citation>
    <scope>NUCLEOTIDE SEQUENCE [LARGE SCALE GENOMIC DNA]</scope>
    <source>
        <strain evidence="2 3">DSM 10524</strain>
    </source>
</reference>
<feature type="transmembrane region" description="Helical" evidence="1">
    <location>
        <begin position="148"/>
        <end position="166"/>
    </location>
</feature>
<comment type="caution">
    <text evidence="2">The sequence shown here is derived from an EMBL/GenBank/DDBJ whole genome shotgun (WGS) entry which is preliminary data.</text>
</comment>
<keyword evidence="3" id="KW-1185">Reference proteome</keyword>
<evidence type="ECO:0000313" key="3">
    <source>
        <dbReference type="Proteomes" id="UP000011688"/>
    </source>
</evidence>
<feature type="transmembrane region" description="Helical" evidence="1">
    <location>
        <begin position="19"/>
        <end position="39"/>
    </location>
</feature>
<organism evidence="2 3">
    <name type="scientific">Natronococcus amylolyticus DSM 10524</name>
    <dbReference type="NCBI Taxonomy" id="1227497"/>
    <lineage>
        <taxon>Archaea</taxon>
        <taxon>Methanobacteriati</taxon>
        <taxon>Methanobacteriota</taxon>
        <taxon>Stenosarchaea group</taxon>
        <taxon>Halobacteria</taxon>
        <taxon>Halobacteriales</taxon>
        <taxon>Natrialbaceae</taxon>
        <taxon>Natronococcus</taxon>
    </lineage>
</organism>
<evidence type="ECO:0000256" key="1">
    <source>
        <dbReference type="SAM" id="Phobius"/>
    </source>
</evidence>
<feature type="transmembrane region" description="Helical" evidence="1">
    <location>
        <begin position="173"/>
        <end position="195"/>
    </location>
</feature>
<accession>L9X6F9</accession>
<name>L9X6F9_9EURY</name>
<feature type="transmembrane region" description="Helical" evidence="1">
    <location>
        <begin position="45"/>
        <end position="62"/>
    </location>
</feature>
<proteinExistence type="predicted"/>
<sequence length="229" mass="24620">MYEEEFVPYINKWGRRTNLLAVALSFGPAMVLLSVYGILPPAGAILGGIISVVGAWGAFWLVEPISYYPVLGVSGTYMAFLSGNISNLRLPSSAAAQEAADVEIGTPEGDIISTLGIAGSIFVNITILTVGVLGLVSVFQALPELWQNALELYLVPAIFGAIFAQFGRDFPKVAAIALSLAFVANLLLEFGYFAFLPGDPIYAVIIIAVFGTMFISKWMWQRGMIGQDR</sequence>
<evidence type="ECO:0000313" key="2">
    <source>
        <dbReference type="EMBL" id="ELY56183.1"/>
    </source>
</evidence>
<dbReference type="PATRIC" id="fig|1227497.3.peg.2981"/>
<keyword evidence="1" id="KW-1133">Transmembrane helix</keyword>
<dbReference type="AlphaFoldDB" id="L9X6F9"/>
<protein>
    <submittedName>
        <fullName evidence="2">Uncharacterized protein</fullName>
    </submittedName>
</protein>
<keyword evidence="1" id="KW-0812">Transmembrane</keyword>
<dbReference type="eggNOG" id="arCOG13339">
    <property type="taxonomic scope" value="Archaea"/>
</dbReference>